<gene>
    <name evidence="5" type="ORF">GCM10011584_09900</name>
</gene>
<dbReference type="SUPFAM" id="SSF89392">
    <property type="entry name" value="Prokaryotic lipoproteins and lipoprotein localization factors"/>
    <property type="match status" value="1"/>
</dbReference>
<keyword evidence="3" id="KW-1003">Cell membrane</keyword>
<reference evidence="6" key="1">
    <citation type="journal article" date="2019" name="Int. J. Syst. Evol. Microbiol.">
        <title>The Global Catalogue of Microorganisms (GCM) 10K type strain sequencing project: providing services to taxonomists for standard genome sequencing and annotation.</title>
        <authorList>
            <consortium name="The Broad Institute Genomics Platform"/>
            <consortium name="The Broad Institute Genome Sequencing Center for Infectious Disease"/>
            <person name="Wu L."/>
            <person name="Ma J."/>
        </authorList>
    </citation>
    <scope>NUCLEOTIDE SEQUENCE [LARGE SCALE GENOMIC DNA]</scope>
    <source>
        <strain evidence="6">CGMCC 4.7371</strain>
    </source>
</reference>
<proteinExistence type="inferred from homology"/>
<keyword evidence="3" id="KW-0472">Membrane</keyword>
<comment type="subcellular location">
    <subcellularLocation>
        <location evidence="1">Cell envelope</location>
    </subcellularLocation>
</comment>
<evidence type="ECO:0000256" key="4">
    <source>
        <dbReference type="SAM" id="SignalP"/>
    </source>
</evidence>
<dbReference type="RefSeq" id="WP_188782909.1">
    <property type="nucleotide sequence ID" value="NZ_BMNI01000002.1"/>
</dbReference>
<comment type="caution">
    <text evidence="5">The sequence shown here is derived from an EMBL/GenBank/DDBJ whole genome shotgun (WGS) entry which is preliminary data.</text>
</comment>
<evidence type="ECO:0000313" key="5">
    <source>
        <dbReference type="EMBL" id="GGO86802.1"/>
    </source>
</evidence>
<feature type="chain" id="PRO_5046852698" description="LppX_LprAFG lipoprotein" evidence="4">
    <location>
        <begin position="20"/>
        <end position="231"/>
    </location>
</feature>
<dbReference type="Proteomes" id="UP000655410">
    <property type="component" value="Unassembled WGS sequence"/>
</dbReference>
<evidence type="ECO:0008006" key="7">
    <source>
        <dbReference type="Google" id="ProtNLM"/>
    </source>
</evidence>
<dbReference type="InterPro" id="IPR009830">
    <property type="entry name" value="LppX/LprAFG"/>
</dbReference>
<organism evidence="5 6">
    <name type="scientific">Nocardioides phosphati</name>
    <dbReference type="NCBI Taxonomy" id="1867775"/>
    <lineage>
        <taxon>Bacteria</taxon>
        <taxon>Bacillati</taxon>
        <taxon>Actinomycetota</taxon>
        <taxon>Actinomycetes</taxon>
        <taxon>Propionibacteriales</taxon>
        <taxon>Nocardioidaceae</taxon>
        <taxon>Nocardioides</taxon>
    </lineage>
</organism>
<dbReference type="Gene3D" id="2.50.20.20">
    <property type="match status" value="1"/>
</dbReference>
<sequence>MRLVTAALTASLLLLPACSSDEGKPKGASPEKVMAAAAAKLDATSGVDLELTSAGLPDQGAGFLLVGGDGTAVHPDSFEGTLSVKAMGILADAQVIAKGGTVWIKQALLGPGFTKVDPQDYGVPDPGKLLSADGGVSDLLAETKDLAVGDTVRGGEDNKEVLTEYTGVLTSAQIHDVLGMGTGDFKVRYEVDAKGFLRTVEVTGDFYAGEAPTTYTVRLVHYGVTKAISAP</sequence>
<keyword evidence="4" id="KW-0732">Signal</keyword>
<evidence type="ECO:0000256" key="2">
    <source>
        <dbReference type="ARBA" id="ARBA00009194"/>
    </source>
</evidence>
<evidence type="ECO:0000256" key="1">
    <source>
        <dbReference type="ARBA" id="ARBA00004196"/>
    </source>
</evidence>
<evidence type="ECO:0000256" key="3">
    <source>
        <dbReference type="ARBA" id="ARBA00022475"/>
    </source>
</evidence>
<comment type="similarity">
    <text evidence="2">Belongs to the LppX/LprAFG lipoprotein family.</text>
</comment>
<feature type="signal peptide" evidence="4">
    <location>
        <begin position="1"/>
        <end position="19"/>
    </location>
</feature>
<name>A0ABQ2N8P5_9ACTN</name>
<dbReference type="Pfam" id="PF07161">
    <property type="entry name" value="LppX_LprAFG"/>
    <property type="match status" value="1"/>
</dbReference>
<dbReference type="EMBL" id="BMNI01000002">
    <property type="protein sequence ID" value="GGO86802.1"/>
    <property type="molecule type" value="Genomic_DNA"/>
</dbReference>
<accession>A0ABQ2N8P5</accession>
<dbReference type="InterPro" id="IPR029046">
    <property type="entry name" value="LolA/LolB/LppX"/>
</dbReference>
<keyword evidence="6" id="KW-1185">Reference proteome</keyword>
<evidence type="ECO:0000313" key="6">
    <source>
        <dbReference type="Proteomes" id="UP000655410"/>
    </source>
</evidence>
<protein>
    <recommendedName>
        <fullName evidence="7">LppX_LprAFG lipoprotein</fullName>
    </recommendedName>
</protein>